<sequence>MKMTSVIQSDVVNSSNNNSKCVDNSNDKQADIEIVEGELKQEKQQNIFKDLISKINPSSYRERPNYSRIDFSANKWLMSYDENSLSKLENPPSLADGISLELEKDIRYLGCELIQSGAILLKLSQTAAATAQILFQRFYYQKSFVQYSFEHMLCACLFLASKIEEQPRMPGDVINVYHRLKQLYQHRQKISNGGDIRSVNLQHLRPKECTYKHLPQLYIQLQLSSTINC</sequence>
<dbReference type="CDD" id="cd20532">
    <property type="entry name" value="CYCLIN_CCNL_rpt1"/>
    <property type="match status" value="1"/>
</dbReference>
<reference evidence="4 5" key="1">
    <citation type="submission" date="2020-08" db="EMBL/GenBank/DDBJ databases">
        <authorList>
            <person name="Koutsovoulos G."/>
            <person name="Danchin GJ E."/>
        </authorList>
    </citation>
    <scope>NUCLEOTIDE SEQUENCE [LARGE SCALE GENOMIC DNA]</scope>
</reference>
<name>A0A6V7VCJ7_MELEN</name>
<dbReference type="GO" id="GO:0006357">
    <property type="term" value="P:regulation of transcription by RNA polymerase II"/>
    <property type="evidence" value="ECO:0007669"/>
    <property type="project" value="InterPro"/>
</dbReference>
<evidence type="ECO:0000256" key="2">
    <source>
        <dbReference type="RuleBase" id="RU000383"/>
    </source>
</evidence>
<dbReference type="OrthoDB" id="10264655at2759"/>
<evidence type="ECO:0000256" key="1">
    <source>
        <dbReference type="ARBA" id="ARBA00023127"/>
    </source>
</evidence>
<dbReference type="InterPro" id="IPR036915">
    <property type="entry name" value="Cyclin-like_sf"/>
</dbReference>
<keyword evidence="1 2" id="KW-0195">Cyclin</keyword>
<organism evidence="4 5">
    <name type="scientific">Meloidogyne enterolobii</name>
    <name type="common">Root-knot nematode worm</name>
    <name type="synonym">Meloidogyne mayaguensis</name>
    <dbReference type="NCBI Taxonomy" id="390850"/>
    <lineage>
        <taxon>Eukaryota</taxon>
        <taxon>Metazoa</taxon>
        <taxon>Ecdysozoa</taxon>
        <taxon>Nematoda</taxon>
        <taxon>Chromadorea</taxon>
        <taxon>Rhabditida</taxon>
        <taxon>Tylenchina</taxon>
        <taxon>Tylenchomorpha</taxon>
        <taxon>Tylenchoidea</taxon>
        <taxon>Meloidogynidae</taxon>
        <taxon>Meloidogyninae</taxon>
        <taxon>Meloidogyne</taxon>
    </lineage>
</organism>
<dbReference type="AlphaFoldDB" id="A0A6V7VCJ7"/>
<feature type="domain" description="Cyclin-like" evidence="3">
    <location>
        <begin position="112"/>
        <end position="213"/>
    </location>
</feature>
<dbReference type="InterPro" id="IPR013763">
    <property type="entry name" value="Cyclin-like_dom"/>
</dbReference>
<proteinExistence type="inferred from homology"/>
<accession>A0A6V7VCJ7</accession>
<dbReference type="InterPro" id="IPR043198">
    <property type="entry name" value="Cyclin/Ssn8"/>
</dbReference>
<dbReference type="PANTHER" id="PTHR10026">
    <property type="entry name" value="CYCLIN"/>
    <property type="match status" value="1"/>
</dbReference>
<dbReference type="InterPro" id="IPR006671">
    <property type="entry name" value="Cyclin_N"/>
</dbReference>
<dbReference type="Proteomes" id="UP000580250">
    <property type="component" value="Unassembled WGS sequence"/>
</dbReference>
<evidence type="ECO:0000259" key="3">
    <source>
        <dbReference type="SMART" id="SM00385"/>
    </source>
</evidence>
<comment type="similarity">
    <text evidence="2">Belongs to the cyclin family.</text>
</comment>
<dbReference type="Gene3D" id="1.10.472.10">
    <property type="entry name" value="Cyclin-like"/>
    <property type="match status" value="1"/>
</dbReference>
<gene>
    <name evidence="4" type="ORF">MENT_LOCUS24199</name>
</gene>
<dbReference type="SUPFAM" id="SSF47954">
    <property type="entry name" value="Cyclin-like"/>
    <property type="match status" value="1"/>
</dbReference>
<dbReference type="SMART" id="SM00385">
    <property type="entry name" value="CYCLIN"/>
    <property type="match status" value="1"/>
</dbReference>
<dbReference type="EMBL" id="CAJEWN010000203">
    <property type="protein sequence ID" value="CAD2172637.1"/>
    <property type="molecule type" value="Genomic_DNA"/>
</dbReference>
<evidence type="ECO:0000313" key="5">
    <source>
        <dbReference type="Proteomes" id="UP000580250"/>
    </source>
</evidence>
<comment type="caution">
    <text evidence="4">The sequence shown here is derived from an EMBL/GenBank/DDBJ whole genome shotgun (WGS) entry which is preliminary data.</text>
</comment>
<evidence type="ECO:0000313" key="4">
    <source>
        <dbReference type="EMBL" id="CAD2172637.1"/>
    </source>
</evidence>
<protein>
    <recommendedName>
        <fullName evidence="3">Cyclin-like domain-containing protein</fullName>
    </recommendedName>
</protein>
<dbReference type="GO" id="GO:0016538">
    <property type="term" value="F:cyclin-dependent protein serine/threonine kinase regulator activity"/>
    <property type="evidence" value="ECO:0007669"/>
    <property type="project" value="InterPro"/>
</dbReference>
<dbReference type="Pfam" id="PF00134">
    <property type="entry name" value="Cyclin_N"/>
    <property type="match status" value="1"/>
</dbReference>